<protein>
    <submittedName>
        <fullName evidence="2">Uncharacterized protein</fullName>
    </submittedName>
</protein>
<comment type="caution">
    <text evidence="2">The sequence shown here is derived from an EMBL/GenBank/DDBJ whole genome shotgun (WGS) entry which is preliminary data.</text>
</comment>
<evidence type="ECO:0000313" key="2">
    <source>
        <dbReference type="EMBL" id="MPM83525.1"/>
    </source>
</evidence>
<dbReference type="AlphaFoldDB" id="A0A645D2Y1"/>
<keyword evidence="1" id="KW-0472">Membrane</keyword>
<keyword evidence="1" id="KW-0812">Transmembrane</keyword>
<accession>A0A645D2Y1</accession>
<keyword evidence="1" id="KW-1133">Transmembrane helix</keyword>
<gene>
    <name evidence="2" type="ORF">SDC9_130589</name>
</gene>
<evidence type="ECO:0000256" key="1">
    <source>
        <dbReference type="SAM" id="Phobius"/>
    </source>
</evidence>
<dbReference type="EMBL" id="VSSQ01032300">
    <property type="protein sequence ID" value="MPM83525.1"/>
    <property type="molecule type" value="Genomic_DNA"/>
</dbReference>
<organism evidence="2">
    <name type="scientific">bioreactor metagenome</name>
    <dbReference type="NCBI Taxonomy" id="1076179"/>
    <lineage>
        <taxon>unclassified sequences</taxon>
        <taxon>metagenomes</taxon>
        <taxon>ecological metagenomes</taxon>
    </lineage>
</organism>
<sequence length="125" mass="14395">MDVFSVNDVNVGGLYQCRTALCFGADCHGADEVLQVVPLICFSWPCVSCHSQWCYYQNAMRLKAVKQQIVQCRQRDARLAKAHIKQDCRDGVFLDVADGIFLIIMWFVFHQEFLQSAVRRPKHKL</sequence>
<feature type="transmembrane region" description="Helical" evidence="1">
    <location>
        <begin position="91"/>
        <end position="109"/>
    </location>
</feature>
<name>A0A645D2Y1_9ZZZZ</name>
<proteinExistence type="predicted"/>
<reference evidence="2" key="1">
    <citation type="submission" date="2019-08" db="EMBL/GenBank/DDBJ databases">
        <authorList>
            <person name="Kucharzyk K."/>
            <person name="Murdoch R.W."/>
            <person name="Higgins S."/>
            <person name="Loffler F."/>
        </authorList>
    </citation>
    <scope>NUCLEOTIDE SEQUENCE</scope>
</reference>